<evidence type="ECO:0000256" key="11">
    <source>
        <dbReference type="ARBA" id="ARBA00023274"/>
    </source>
</evidence>
<dbReference type="STRING" id="7167.A0A182FV96"/>
<dbReference type="Pfam" id="PF09785">
    <property type="entry name" value="Prp31_C"/>
    <property type="match status" value="1"/>
</dbReference>
<dbReference type="GO" id="GO:0000244">
    <property type="term" value="P:spliceosomal tri-snRNP complex assembly"/>
    <property type="evidence" value="ECO:0007669"/>
    <property type="project" value="InterPro"/>
</dbReference>
<organism evidence="16 17">
    <name type="scientific">Anopheles albimanus</name>
    <name type="common">New world malaria mosquito</name>
    <dbReference type="NCBI Taxonomy" id="7167"/>
    <lineage>
        <taxon>Eukaryota</taxon>
        <taxon>Metazoa</taxon>
        <taxon>Ecdysozoa</taxon>
        <taxon>Arthropoda</taxon>
        <taxon>Hexapoda</taxon>
        <taxon>Insecta</taxon>
        <taxon>Pterygota</taxon>
        <taxon>Neoptera</taxon>
        <taxon>Endopterygota</taxon>
        <taxon>Diptera</taxon>
        <taxon>Nematocera</taxon>
        <taxon>Culicoidea</taxon>
        <taxon>Culicidae</taxon>
        <taxon>Anophelinae</taxon>
        <taxon>Anopheles</taxon>
    </lineage>
</organism>
<evidence type="ECO:0000256" key="1">
    <source>
        <dbReference type="ARBA" id="ARBA00004123"/>
    </source>
</evidence>
<feature type="region of interest" description="Disordered" evidence="14">
    <location>
        <begin position="391"/>
        <end position="422"/>
    </location>
</feature>
<dbReference type="AlphaFoldDB" id="A0A182FV96"/>
<dbReference type="VEuPathDB" id="VectorBase:AALB20_026302"/>
<evidence type="ECO:0000256" key="9">
    <source>
        <dbReference type="ARBA" id="ARBA00023187"/>
    </source>
</evidence>
<dbReference type="VEuPathDB" id="VectorBase:AALB017737"/>
<sequence length="885" mass="98599">MRFLDSLRRLDAYPKIDNEFSIRTVSGAALTLVSSIVIVVLVIGEINAYLSPNISEELFVDTTRGHKLQINLDFTIPRISCDYVSLDAQDSTGEQHLHIEHSIYKRRLDLEGNQIEEPKKEDIQVSTKRVSSTETPVTSSTIKPACGSCYGAARNESQCCNTCQDVIDAYRERKWNPNVEDFEQCKNSNHGAIEGKAFNEGCHIYGTMEVNRVEGRFHIAPGKSFSIQNIHVHDVQPYSSSRFNTTHRINTLSFGEQFDFGTTQPLDGLNVVATEGAMMFQYYIKIVPTMFVPLNGSTLYTNQFSVTKHQKSVTAMSGETGMPGIFVNYELSPLMVKYTEKRNSLGHFATNVCAIIGGIFTVAGIIDSLLFTSIHLNMSLADELLADLEDDNEDVEEDVEIKEEPKSTAPDGEGSNDGSGDEEDAIIFDLKDEPMEINFSVASIREICRLRDSDRLTNVLSQIETYAKNPRTTKEMVGNVESDPEYQLIVEANNIAVDIDNEISTIHKFVKDKYQKRFPELDSLIMAEMDYIRSVRELGNDLDQAKNNERLQEILTQATIMIVSVTASTTQGVKLEKPELEQIFEACDMAVELNDFKSKIFDYVESRMTFIAPNMSMIVGASTAAKLVGLAGGLTKLSKMPACNVQVLGAQKKTLSGFSKVAMLPHTGYVYYCDIVQDTAPDLRRKAARLVAAKCTLAARVDASHASHLGEIGQRFREDIEKKLDKLQEPPPVKFIKPLPKPIEGGKKKRGGKRVRKMKERYAITEFRKQANRMNFGDIDEDAYQEDLGYTRGTIGKTGTGRIRLPQIDEKTKVRISKTLQKNLQKQQQVWGGSTTVKKHISGTASSVAFTPLQGLEIVNPQAAEKPTGDTGAKYFSNTSGFLSR</sequence>
<evidence type="ECO:0000256" key="14">
    <source>
        <dbReference type="SAM" id="MobiDB-lite"/>
    </source>
</evidence>
<dbReference type="PANTHER" id="PTHR13904:SF0">
    <property type="entry name" value="U4_U6 SMALL NUCLEAR RIBONUCLEOPROTEIN PRP31"/>
    <property type="match status" value="1"/>
</dbReference>
<dbReference type="PROSITE" id="PS51358">
    <property type="entry name" value="NOP"/>
    <property type="match status" value="1"/>
</dbReference>
<evidence type="ECO:0000256" key="15">
    <source>
        <dbReference type="SAM" id="Phobius"/>
    </source>
</evidence>
<name>A0A182FV96_ANOAL</name>
<keyword evidence="6" id="KW-0507">mRNA processing</keyword>
<keyword evidence="15" id="KW-0472">Membrane</keyword>
<evidence type="ECO:0000256" key="3">
    <source>
        <dbReference type="ARBA" id="ARBA00005572"/>
    </source>
</evidence>
<feature type="transmembrane region" description="Helical" evidence="15">
    <location>
        <begin position="20"/>
        <end position="43"/>
    </location>
</feature>
<comment type="subcellular location">
    <subcellularLocation>
        <location evidence="2">Endoplasmic reticulum-Golgi intermediate compartment membrane</location>
        <topology evidence="2">Multi-pass membrane protein</topology>
    </subcellularLocation>
    <subcellularLocation>
        <location evidence="1">Nucleus</location>
    </subcellularLocation>
</comment>
<dbReference type="Gene3D" id="1.10.287.4070">
    <property type="match status" value="1"/>
</dbReference>
<keyword evidence="15" id="KW-0812">Transmembrane</keyword>
<evidence type="ECO:0000256" key="2">
    <source>
        <dbReference type="ARBA" id="ARBA00004457"/>
    </source>
</evidence>
<evidence type="ECO:0000256" key="7">
    <source>
        <dbReference type="ARBA" id="ARBA00022728"/>
    </source>
</evidence>
<dbReference type="FunFam" id="1.10.246.90:FF:000002">
    <property type="entry name" value="U4/U6 small nuclear ribonucleoprotein Prp31"/>
    <property type="match status" value="1"/>
</dbReference>
<feature type="compositionally biased region" description="Basic residues" evidence="14">
    <location>
        <begin position="747"/>
        <end position="757"/>
    </location>
</feature>
<keyword evidence="15" id="KW-1133">Transmembrane helix</keyword>
<reference evidence="16" key="2">
    <citation type="submission" date="2022-08" db="UniProtKB">
        <authorList>
            <consortium name="EnsemblMetazoa"/>
        </authorList>
    </citation>
    <scope>IDENTIFICATION</scope>
    <source>
        <strain evidence="16">STECLA/ALBI9_A</strain>
    </source>
</reference>
<dbReference type="FunFam" id="1.10.287.4070:FF:000003">
    <property type="entry name" value="U4/U6 small nuclear ribonucleoprotein PRP31"/>
    <property type="match status" value="1"/>
</dbReference>
<dbReference type="InterPro" id="IPR019175">
    <property type="entry name" value="Prp31_C"/>
</dbReference>
<comment type="function">
    <text evidence="13">Involved in pre-mRNA splicing as component of the spliceosome. Required for the assembly of the U4/U5/U6 tri-snRNP complex, one of the building blocks of the spliceosome.</text>
</comment>
<keyword evidence="11" id="KW-0687">Ribonucleoprotein</keyword>
<evidence type="ECO:0000256" key="4">
    <source>
        <dbReference type="ARBA" id="ARBA00005648"/>
    </source>
</evidence>
<evidence type="ECO:0000256" key="10">
    <source>
        <dbReference type="ARBA" id="ARBA00023242"/>
    </source>
</evidence>
<keyword evidence="9" id="KW-0508">mRNA splicing</keyword>
<keyword evidence="7" id="KW-0747">Spliceosome</keyword>
<dbReference type="GO" id="GO:0005687">
    <property type="term" value="C:U4 snRNP"/>
    <property type="evidence" value="ECO:0007669"/>
    <property type="project" value="TreeGrafter"/>
</dbReference>
<dbReference type="Pfam" id="PF01798">
    <property type="entry name" value="Nop"/>
    <property type="match status" value="1"/>
</dbReference>
<keyword evidence="8" id="KW-0694">RNA-binding</keyword>
<dbReference type="GO" id="GO:0033116">
    <property type="term" value="C:endoplasmic reticulum-Golgi intermediate compartment membrane"/>
    <property type="evidence" value="ECO:0007669"/>
    <property type="project" value="UniProtKB-SubCell"/>
</dbReference>
<proteinExistence type="inferred from homology"/>
<keyword evidence="17" id="KW-1185">Reference proteome</keyword>
<dbReference type="Proteomes" id="UP000069272">
    <property type="component" value="Chromosome 3R"/>
</dbReference>
<dbReference type="InterPro" id="IPR012936">
    <property type="entry name" value="Erv_C"/>
</dbReference>
<dbReference type="Pfam" id="PF13850">
    <property type="entry name" value="ERGIC_N"/>
    <property type="match status" value="1"/>
</dbReference>
<dbReference type="GO" id="GO:0003723">
    <property type="term" value="F:RNA binding"/>
    <property type="evidence" value="ECO:0007669"/>
    <property type="project" value="UniProtKB-KW"/>
</dbReference>
<dbReference type="InterPro" id="IPR027105">
    <property type="entry name" value="Prp31"/>
</dbReference>
<feature type="compositionally biased region" description="Polar residues" evidence="14">
    <location>
        <begin position="876"/>
        <end position="885"/>
    </location>
</feature>
<dbReference type="SMART" id="SM00931">
    <property type="entry name" value="NOSIC"/>
    <property type="match status" value="1"/>
</dbReference>
<feature type="compositionally biased region" description="Acidic residues" evidence="14">
    <location>
        <begin position="391"/>
        <end position="401"/>
    </location>
</feature>
<dbReference type="Pfam" id="PF07970">
    <property type="entry name" value="COPIIcoated_ERV"/>
    <property type="match status" value="1"/>
</dbReference>
<dbReference type="GO" id="GO:0071011">
    <property type="term" value="C:precatalytic spliceosome"/>
    <property type="evidence" value="ECO:0007669"/>
    <property type="project" value="TreeGrafter"/>
</dbReference>
<comment type="similarity">
    <text evidence="4">Belongs to the ERGIC family.</text>
</comment>
<evidence type="ECO:0000256" key="5">
    <source>
        <dbReference type="ARBA" id="ARBA00013538"/>
    </source>
</evidence>
<dbReference type="EnsemblMetazoa" id="AALB010481-RA">
    <property type="protein sequence ID" value="AALB010481-PA"/>
    <property type="gene ID" value="AALB010481"/>
</dbReference>
<dbReference type="VEuPathDB" id="VectorBase:AALB017738"/>
<reference evidence="16 17" key="1">
    <citation type="journal article" date="2017" name="G3 (Bethesda)">
        <title>The Physical Genome Mapping of Anopheles albimanus Corrected Scaffold Misassemblies and Identified Interarm Rearrangements in Genus Anopheles.</title>
        <authorList>
            <person name="Artemov G.N."/>
            <person name="Peery A.N."/>
            <person name="Jiang X."/>
            <person name="Tu Z."/>
            <person name="Stegniy V.N."/>
            <person name="Sharakhova M.V."/>
            <person name="Sharakhov I.V."/>
        </authorList>
    </citation>
    <scope>NUCLEOTIDE SEQUENCE [LARGE SCALE GENOMIC DNA]</scope>
    <source>
        <strain evidence="16 17">ALBI9_A</strain>
    </source>
</reference>
<dbReference type="GO" id="GO:0046540">
    <property type="term" value="C:U4/U6 x U5 tri-snRNP complex"/>
    <property type="evidence" value="ECO:0007669"/>
    <property type="project" value="InterPro"/>
</dbReference>
<feature type="region of interest" description="Disordered" evidence="14">
    <location>
        <begin position="864"/>
        <end position="885"/>
    </location>
</feature>
<feature type="transmembrane region" description="Helical" evidence="15">
    <location>
        <begin position="345"/>
        <end position="366"/>
    </location>
</feature>
<evidence type="ECO:0000256" key="8">
    <source>
        <dbReference type="ARBA" id="ARBA00022884"/>
    </source>
</evidence>
<comment type="similarity">
    <text evidence="3">Belongs to the PRP31 family.</text>
</comment>
<dbReference type="InterPro" id="IPR036070">
    <property type="entry name" value="Nop_dom_sf"/>
</dbReference>
<dbReference type="PANTHER" id="PTHR13904">
    <property type="entry name" value="PRE-MRNA SPLICING FACTOR PRP31"/>
    <property type="match status" value="1"/>
</dbReference>
<evidence type="ECO:0000256" key="13">
    <source>
        <dbReference type="ARBA" id="ARBA00045397"/>
    </source>
</evidence>
<keyword evidence="10" id="KW-0539">Nucleus</keyword>
<dbReference type="InterPro" id="IPR012976">
    <property type="entry name" value="NOSIC"/>
</dbReference>
<evidence type="ECO:0000313" key="16">
    <source>
        <dbReference type="EnsemblMetazoa" id="AALB010481-PA"/>
    </source>
</evidence>
<evidence type="ECO:0000256" key="12">
    <source>
        <dbReference type="ARBA" id="ARBA00030766"/>
    </source>
</evidence>
<evidence type="ECO:0000313" key="17">
    <source>
        <dbReference type="Proteomes" id="UP000069272"/>
    </source>
</evidence>
<feature type="region of interest" description="Disordered" evidence="14">
    <location>
        <begin position="731"/>
        <end position="757"/>
    </location>
</feature>
<protein>
    <recommendedName>
        <fullName evidence="5">U4/U6 small nuclear ribonucleoprotein Prp31</fullName>
    </recommendedName>
    <alternativeName>
        <fullName evidence="12">Pre-mRNA-processing factor 31</fullName>
    </alternativeName>
</protein>
<dbReference type="VEuPathDB" id="VectorBase:AALB20_030438"/>
<dbReference type="InterPro" id="IPR042239">
    <property type="entry name" value="Nop_C"/>
</dbReference>
<dbReference type="InterPro" id="IPR039542">
    <property type="entry name" value="Erv_N"/>
</dbReference>
<evidence type="ECO:0000256" key="6">
    <source>
        <dbReference type="ARBA" id="ARBA00022664"/>
    </source>
</evidence>
<dbReference type="Gene3D" id="1.10.246.90">
    <property type="entry name" value="Nop domain"/>
    <property type="match status" value="1"/>
</dbReference>
<dbReference type="SUPFAM" id="SSF89124">
    <property type="entry name" value="Nop domain"/>
    <property type="match status" value="1"/>
</dbReference>
<accession>A0A182FV96</accession>
<dbReference type="InterPro" id="IPR002687">
    <property type="entry name" value="Nop_dom"/>
</dbReference>